<name>A0A4Q7DKZ6_9PROT</name>
<dbReference type="UniPathway" id="UPA00034">
    <property type="reaction ID" value="UER00021"/>
</dbReference>
<dbReference type="PANTHER" id="PTHR43808:SF31">
    <property type="entry name" value="N-ACETYL-L-CITRULLINE DEACETYLASE"/>
    <property type="match status" value="1"/>
</dbReference>
<evidence type="ECO:0000256" key="10">
    <source>
        <dbReference type="ARBA" id="ARBA00022915"/>
    </source>
</evidence>
<evidence type="ECO:0000259" key="16">
    <source>
        <dbReference type="Pfam" id="PF07687"/>
    </source>
</evidence>
<keyword evidence="8 15" id="KW-0378">Hydrolase</keyword>
<proteinExistence type="inferred from homology"/>
<dbReference type="Proteomes" id="UP000293550">
    <property type="component" value="Unassembled WGS sequence"/>
</dbReference>
<dbReference type="GO" id="GO:0008777">
    <property type="term" value="F:acetylornithine deacetylase activity"/>
    <property type="evidence" value="ECO:0007669"/>
    <property type="project" value="TreeGrafter"/>
</dbReference>
<feature type="binding site" evidence="15">
    <location>
        <position position="71"/>
    </location>
    <ligand>
        <name>Zn(2+)</name>
        <dbReference type="ChEBI" id="CHEBI:29105"/>
        <label>1</label>
    </ligand>
</feature>
<dbReference type="GO" id="GO:0019877">
    <property type="term" value="P:diaminopimelate biosynthetic process"/>
    <property type="evidence" value="ECO:0007669"/>
    <property type="project" value="UniProtKB-UniRule"/>
</dbReference>
<evidence type="ECO:0000256" key="8">
    <source>
        <dbReference type="ARBA" id="ARBA00022801"/>
    </source>
</evidence>
<dbReference type="RefSeq" id="WP_130154506.1">
    <property type="nucleotide sequence ID" value="NZ_SCFB01000015.1"/>
</dbReference>
<dbReference type="NCBIfam" id="NF009557">
    <property type="entry name" value="PRK13009.1"/>
    <property type="match status" value="1"/>
</dbReference>
<keyword evidence="12 15" id="KW-0170">Cobalt</keyword>
<evidence type="ECO:0000256" key="3">
    <source>
        <dbReference type="ARBA" id="ARBA00011738"/>
    </source>
</evidence>
<dbReference type="GO" id="GO:0050897">
    <property type="term" value="F:cobalt ion binding"/>
    <property type="evidence" value="ECO:0007669"/>
    <property type="project" value="UniProtKB-UniRule"/>
</dbReference>
<evidence type="ECO:0000256" key="15">
    <source>
        <dbReference type="HAMAP-Rule" id="MF_01690"/>
    </source>
</evidence>
<dbReference type="AlphaFoldDB" id="A0A4Q7DKZ6"/>
<evidence type="ECO:0000256" key="2">
    <source>
        <dbReference type="ARBA" id="ARBA00006746"/>
    </source>
</evidence>
<dbReference type="EMBL" id="SCFB01000015">
    <property type="protein sequence ID" value="RZI45366.1"/>
    <property type="molecule type" value="Genomic_DNA"/>
</dbReference>
<evidence type="ECO:0000256" key="11">
    <source>
        <dbReference type="ARBA" id="ARBA00023154"/>
    </source>
</evidence>
<feature type="binding site" evidence="15">
    <location>
        <position position="357"/>
    </location>
    <ligand>
        <name>Zn(2+)</name>
        <dbReference type="ChEBI" id="CHEBI:29105"/>
        <label>2</label>
    </ligand>
</feature>
<comment type="similarity">
    <text evidence="2 15">Belongs to the peptidase M20A family. DapE subfamily.</text>
</comment>
<dbReference type="SUPFAM" id="SSF53187">
    <property type="entry name" value="Zn-dependent exopeptidases"/>
    <property type="match status" value="1"/>
</dbReference>
<comment type="function">
    <text evidence="15">Catalyzes the hydrolysis of N-succinyl-L,L-diaminopimelic acid (SDAP), forming succinate and LL-2,6-diaminopimelate (DAP), an intermediate involved in the bacterial biosynthesis of lysine and meso-diaminopimelic acid, an essential component of bacterial cell walls.</text>
</comment>
<dbReference type="Pfam" id="PF07687">
    <property type="entry name" value="M20_dimer"/>
    <property type="match status" value="1"/>
</dbReference>
<dbReference type="NCBIfam" id="TIGR01246">
    <property type="entry name" value="dapE_proteo"/>
    <property type="match status" value="1"/>
</dbReference>
<feature type="binding site" evidence="15">
    <location>
        <position position="166"/>
    </location>
    <ligand>
        <name>Zn(2+)</name>
        <dbReference type="ChEBI" id="CHEBI:29105"/>
        <label>1</label>
    </ligand>
</feature>
<comment type="pathway">
    <text evidence="1 15">Amino-acid biosynthesis; L-lysine biosynthesis via DAP pathway; LL-2,6-diaminopimelate from (S)-tetrahydrodipicolinate (succinylase route): step 3/3.</text>
</comment>
<evidence type="ECO:0000313" key="17">
    <source>
        <dbReference type="EMBL" id="RZI45366.1"/>
    </source>
</evidence>
<feature type="active site" description="Proton acceptor" evidence="15">
    <location>
        <position position="137"/>
    </location>
</feature>
<evidence type="ECO:0000256" key="5">
    <source>
        <dbReference type="ARBA" id="ARBA00022391"/>
    </source>
</evidence>
<dbReference type="Gene3D" id="3.40.630.10">
    <property type="entry name" value="Zn peptidases"/>
    <property type="match status" value="2"/>
</dbReference>
<dbReference type="InterPro" id="IPR002933">
    <property type="entry name" value="Peptidase_M20"/>
</dbReference>
<keyword evidence="11 15" id="KW-0457">Lysine biosynthesis</keyword>
<dbReference type="PANTHER" id="PTHR43808">
    <property type="entry name" value="ACETYLORNITHINE DEACETYLASE"/>
    <property type="match status" value="1"/>
</dbReference>
<dbReference type="InterPro" id="IPR050072">
    <property type="entry name" value="Peptidase_M20A"/>
</dbReference>
<dbReference type="InterPro" id="IPR005941">
    <property type="entry name" value="DapE_proteobac"/>
</dbReference>
<gene>
    <name evidence="15" type="primary">dapE</name>
    <name evidence="17" type="ORF">EQU50_07510</name>
</gene>
<keyword evidence="10 15" id="KW-0220">Diaminopimelate biosynthesis</keyword>
<evidence type="ECO:0000256" key="4">
    <source>
        <dbReference type="ARBA" id="ARBA00011921"/>
    </source>
</evidence>
<evidence type="ECO:0000256" key="7">
    <source>
        <dbReference type="ARBA" id="ARBA00022723"/>
    </source>
</evidence>
<keyword evidence="7 15" id="KW-0479">Metal-binding</keyword>
<keyword evidence="18" id="KW-1185">Reference proteome</keyword>
<dbReference type="InterPro" id="IPR036264">
    <property type="entry name" value="Bact_exopeptidase_dim_dom"/>
</dbReference>
<dbReference type="GO" id="GO:0006526">
    <property type="term" value="P:L-arginine biosynthetic process"/>
    <property type="evidence" value="ECO:0007669"/>
    <property type="project" value="TreeGrafter"/>
</dbReference>
<dbReference type="Pfam" id="PF01546">
    <property type="entry name" value="Peptidase_M20"/>
    <property type="match status" value="1"/>
</dbReference>
<dbReference type="InterPro" id="IPR011650">
    <property type="entry name" value="Peptidase_M20_dimer"/>
</dbReference>
<sequence>MIDPISLCQELIRCESVTPKDAGCLDIIEGYLKPLGFVCHRLPFGQNDPLATDNLYARWGNSGPNFCFAGHTDVVPVGDLARWTVDPFGADIKDGRLYGRGTVDMKGAIAAFISAVADVIQNHQPGCSFSLLLTSDEEGPATFGTKKVIEWLKGRGEIIDACLVGEPTNPQIFGEMVKIGRRGSLNTKVTVTGKQGHVAYPHFAVNPIPALLGYLMQLLQKPLDEGTDHFMASNLEVTSVDVGNPVTNVIPNQASARFNIRFNSLHTGQRLVDYLQAVKEMVSKTFSPQLQWTLEPVISGESFMSNHQGLQQAVVKAIETVTGLTPKLDTSGGTSDARFLKDICPVIEFGLISDQAHQIDEYLVIEDLTSLTGVYKNILCQSFLEPEDSNLREIIAE</sequence>
<evidence type="ECO:0000256" key="9">
    <source>
        <dbReference type="ARBA" id="ARBA00022833"/>
    </source>
</evidence>
<dbReference type="GO" id="GO:0009089">
    <property type="term" value="P:lysine biosynthetic process via diaminopimelate"/>
    <property type="evidence" value="ECO:0007669"/>
    <property type="project" value="UniProtKB-UniRule"/>
</dbReference>
<feature type="domain" description="Peptidase M20 dimerisation" evidence="16">
    <location>
        <begin position="179"/>
        <end position="277"/>
    </location>
</feature>
<accession>A0A4Q7DKZ6</accession>
<dbReference type="SUPFAM" id="SSF55031">
    <property type="entry name" value="Bacterial exopeptidase dimerisation domain"/>
    <property type="match status" value="1"/>
</dbReference>
<dbReference type="GO" id="GO:0009014">
    <property type="term" value="F:succinyl-diaminopimelate desuccinylase activity"/>
    <property type="evidence" value="ECO:0007669"/>
    <property type="project" value="UniProtKB-UniRule"/>
</dbReference>
<comment type="subunit">
    <text evidence="3 15">Homodimer.</text>
</comment>
<evidence type="ECO:0000256" key="6">
    <source>
        <dbReference type="ARBA" id="ARBA00022605"/>
    </source>
</evidence>
<reference evidence="17 18" key="1">
    <citation type="submission" date="2018-10" db="EMBL/GenBank/DDBJ databases">
        <title>An updated phylogeny of the Alphaproteobacteria reveals that the parasitic Rickettsiales and Holosporales have independent origins.</title>
        <authorList>
            <person name="Munoz-Gomez S.A."/>
            <person name="Hess S."/>
            <person name="Burger G."/>
            <person name="Lang B.F."/>
            <person name="Susko E."/>
            <person name="Slamovits C.H."/>
            <person name="Roger A.J."/>
        </authorList>
    </citation>
    <scope>NUCLEOTIDE SEQUENCE [LARGE SCALE GENOMIC DNA]</scope>
    <source>
        <strain evidence="17">HOLO01</strain>
    </source>
</reference>
<dbReference type="CDD" id="cd03891">
    <property type="entry name" value="M20_DapE_proteobac"/>
    <property type="match status" value="1"/>
</dbReference>
<feature type="binding site" evidence="15">
    <location>
        <position position="138"/>
    </location>
    <ligand>
        <name>Zn(2+)</name>
        <dbReference type="ChEBI" id="CHEBI:29105"/>
        <label>2</label>
    </ligand>
</feature>
<feature type="binding site" evidence="15">
    <location>
        <position position="104"/>
    </location>
    <ligand>
        <name>Zn(2+)</name>
        <dbReference type="ChEBI" id="CHEBI:29105"/>
        <label>2</label>
    </ligand>
</feature>
<comment type="caution">
    <text evidence="17">The sequence shown here is derived from an EMBL/GenBank/DDBJ whole genome shotgun (WGS) entry which is preliminary data.</text>
</comment>
<dbReference type="HAMAP" id="MF_01690">
    <property type="entry name" value="DapE"/>
    <property type="match status" value="1"/>
</dbReference>
<feature type="active site" evidence="15">
    <location>
        <position position="73"/>
    </location>
</feature>
<evidence type="ECO:0000256" key="14">
    <source>
        <dbReference type="ARBA" id="ARBA00051301"/>
    </source>
</evidence>
<feature type="binding site" evidence="15">
    <location>
        <position position="104"/>
    </location>
    <ligand>
        <name>Zn(2+)</name>
        <dbReference type="ChEBI" id="CHEBI:29105"/>
        <label>1</label>
    </ligand>
</feature>
<comment type="cofactor">
    <cofactor evidence="15">
        <name>Zn(2+)</name>
        <dbReference type="ChEBI" id="CHEBI:29105"/>
    </cofactor>
    <cofactor evidence="15">
        <name>Co(2+)</name>
        <dbReference type="ChEBI" id="CHEBI:48828"/>
    </cofactor>
    <text evidence="15">Binds 2 Zn(2+) or Co(2+) ions per subunit.</text>
</comment>
<dbReference type="GO" id="GO:0008270">
    <property type="term" value="F:zinc ion binding"/>
    <property type="evidence" value="ECO:0007669"/>
    <property type="project" value="UniProtKB-UniRule"/>
</dbReference>
<protein>
    <recommendedName>
        <fullName evidence="5 15">Succinyl-diaminopimelate desuccinylase</fullName>
        <shortName evidence="15">SDAP desuccinylase</shortName>
        <ecNumber evidence="4 15">3.5.1.18</ecNumber>
    </recommendedName>
    <alternativeName>
        <fullName evidence="13 15">N-succinyl-LL-2,6-diaminoheptanedioate amidohydrolase</fullName>
    </alternativeName>
</protein>
<keyword evidence="9 15" id="KW-0862">Zinc</keyword>
<keyword evidence="6 15" id="KW-0028">Amino-acid biosynthesis</keyword>
<evidence type="ECO:0000256" key="1">
    <source>
        <dbReference type="ARBA" id="ARBA00005130"/>
    </source>
</evidence>
<evidence type="ECO:0000313" key="18">
    <source>
        <dbReference type="Proteomes" id="UP000293550"/>
    </source>
</evidence>
<organism evidence="17 18">
    <name type="scientific">Candidatus Finniella inopinata</name>
    <dbReference type="NCBI Taxonomy" id="1696036"/>
    <lineage>
        <taxon>Bacteria</taxon>
        <taxon>Pseudomonadati</taxon>
        <taxon>Pseudomonadota</taxon>
        <taxon>Alphaproteobacteria</taxon>
        <taxon>Holosporales</taxon>
        <taxon>Candidatus Paracaedibacteraceae</taxon>
        <taxon>Candidatus Finniella</taxon>
    </lineage>
</organism>
<dbReference type="EC" id="3.5.1.18" evidence="4 15"/>
<dbReference type="OrthoDB" id="9809784at2"/>
<evidence type="ECO:0000256" key="13">
    <source>
        <dbReference type="ARBA" id="ARBA00031891"/>
    </source>
</evidence>
<comment type="catalytic activity">
    <reaction evidence="14 15">
        <text>N-succinyl-(2S,6S)-2,6-diaminopimelate + H2O = (2S,6S)-2,6-diaminopimelate + succinate</text>
        <dbReference type="Rhea" id="RHEA:22608"/>
        <dbReference type="ChEBI" id="CHEBI:15377"/>
        <dbReference type="ChEBI" id="CHEBI:30031"/>
        <dbReference type="ChEBI" id="CHEBI:57609"/>
        <dbReference type="ChEBI" id="CHEBI:58087"/>
        <dbReference type="EC" id="3.5.1.18"/>
    </reaction>
</comment>
<evidence type="ECO:0000256" key="12">
    <source>
        <dbReference type="ARBA" id="ARBA00023285"/>
    </source>
</evidence>